<feature type="domain" description="HD/PDEase" evidence="2">
    <location>
        <begin position="158"/>
        <end position="291"/>
    </location>
</feature>
<dbReference type="Proteomes" id="UP000885826">
    <property type="component" value="Unassembled WGS sequence"/>
</dbReference>
<dbReference type="InterPro" id="IPR050798">
    <property type="entry name" value="YhaM_exoribonuc/phosphodiest"/>
</dbReference>
<evidence type="ECO:0000313" key="3">
    <source>
        <dbReference type="EMBL" id="HEC79422.1"/>
    </source>
</evidence>
<dbReference type="CDD" id="cd04492">
    <property type="entry name" value="YhaM_OBF_like"/>
    <property type="match status" value="1"/>
</dbReference>
<protein>
    <submittedName>
        <fullName evidence="3">HD domain-containing protein</fullName>
    </submittedName>
</protein>
<dbReference type="Gene3D" id="1.10.3210.10">
    <property type="entry name" value="Hypothetical protein af1432"/>
    <property type="match status" value="1"/>
</dbReference>
<dbReference type="SUPFAM" id="SSF50249">
    <property type="entry name" value="Nucleic acid-binding proteins"/>
    <property type="match status" value="1"/>
</dbReference>
<dbReference type="InterPro" id="IPR004365">
    <property type="entry name" value="NA-bd_OB_tRNA"/>
</dbReference>
<gene>
    <name evidence="3" type="ORF">ENI34_09855</name>
</gene>
<proteinExistence type="predicted"/>
<accession>A0A9C9K0S6</accession>
<dbReference type="PANTHER" id="PTHR37294">
    <property type="entry name" value="3'-5' EXORIBONUCLEASE YHAM"/>
    <property type="match status" value="1"/>
</dbReference>
<dbReference type="SUPFAM" id="SSF109604">
    <property type="entry name" value="HD-domain/PDEase-like"/>
    <property type="match status" value="1"/>
</dbReference>
<dbReference type="GO" id="GO:0031125">
    <property type="term" value="P:rRNA 3'-end processing"/>
    <property type="evidence" value="ECO:0007669"/>
    <property type="project" value="TreeGrafter"/>
</dbReference>
<reference evidence="3" key="1">
    <citation type="journal article" date="2020" name="mSystems">
        <title>Genome- and Community-Level Interaction Insights into Carbon Utilization and Element Cycling Functions of Hydrothermarchaeota in Hydrothermal Sediment.</title>
        <authorList>
            <person name="Zhou Z."/>
            <person name="Liu Y."/>
            <person name="Xu W."/>
            <person name="Pan J."/>
            <person name="Luo Z.H."/>
            <person name="Li M."/>
        </authorList>
    </citation>
    <scope>NUCLEOTIDE SEQUENCE</scope>
    <source>
        <strain evidence="3">HyVt-388</strain>
    </source>
</reference>
<dbReference type="Pfam" id="PF01966">
    <property type="entry name" value="HD"/>
    <property type="match status" value="1"/>
</dbReference>
<sequence length="314" mass="36128">MKSQYVEELRAGETVKEKFVLTRKILKEKKGGGNYAVLEFTDRTGSIEGIAWDNVVESLNAVSVGDFVFISGTVGEYNDRLQVVLNSIRRIPDEEADALDFMPRCPDDVEKIIAEIQAYKTRVNNVYLKKLLSLFFDDPVFLKNFKLAPAAKRAHHAYLGGLAVHTLNILKLLMHIQSVYDFLDIDLLITAGILHDVGKISEYAYAKKIDISTEGKLLGHIMLGYEMIVEKIGLIDGFPKELRWKLLHMIISHHGEFEWGSPREPMFLEALVLHFIDNLDSKVAMIREELKKNRGKEREWSDYHQYLERELYLR</sequence>
<dbReference type="InterPro" id="IPR012340">
    <property type="entry name" value="NA-bd_OB-fold"/>
</dbReference>
<name>A0A9C9K0S6_UNCW3</name>
<dbReference type="CDD" id="cd00077">
    <property type="entry name" value="HDc"/>
    <property type="match status" value="1"/>
</dbReference>
<dbReference type="SMART" id="SM00471">
    <property type="entry name" value="HDc"/>
    <property type="match status" value="1"/>
</dbReference>
<organism evidence="3 4">
    <name type="scientific">candidate division WOR-3 bacterium</name>
    <dbReference type="NCBI Taxonomy" id="2052148"/>
    <lineage>
        <taxon>Bacteria</taxon>
        <taxon>Bacteria division WOR-3</taxon>
    </lineage>
</organism>
<comment type="caution">
    <text evidence="3">The sequence shown here is derived from an EMBL/GenBank/DDBJ whole genome shotgun (WGS) entry which is preliminary data.</text>
</comment>
<dbReference type="Pfam" id="PF01336">
    <property type="entry name" value="tRNA_anti-codon"/>
    <property type="match status" value="1"/>
</dbReference>
<dbReference type="InterPro" id="IPR003607">
    <property type="entry name" value="HD/PDEase_dom"/>
</dbReference>
<dbReference type="PANTHER" id="PTHR37294:SF1">
    <property type="entry name" value="3'-5' EXORIBONUCLEASE YHAM"/>
    <property type="match status" value="1"/>
</dbReference>
<dbReference type="GO" id="GO:0016787">
    <property type="term" value="F:hydrolase activity"/>
    <property type="evidence" value="ECO:0007669"/>
    <property type="project" value="UniProtKB-KW"/>
</dbReference>
<dbReference type="AlphaFoldDB" id="A0A9C9K0S6"/>
<dbReference type="GO" id="GO:0003676">
    <property type="term" value="F:nucleic acid binding"/>
    <property type="evidence" value="ECO:0007669"/>
    <property type="project" value="InterPro"/>
</dbReference>
<evidence type="ECO:0000313" key="4">
    <source>
        <dbReference type="Proteomes" id="UP000885826"/>
    </source>
</evidence>
<keyword evidence="1" id="KW-0378">Hydrolase</keyword>
<dbReference type="Gene3D" id="2.40.50.140">
    <property type="entry name" value="Nucleic acid-binding proteins"/>
    <property type="match status" value="1"/>
</dbReference>
<dbReference type="InterPro" id="IPR006674">
    <property type="entry name" value="HD_domain"/>
</dbReference>
<evidence type="ECO:0000259" key="2">
    <source>
        <dbReference type="SMART" id="SM00471"/>
    </source>
</evidence>
<evidence type="ECO:0000256" key="1">
    <source>
        <dbReference type="ARBA" id="ARBA00022801"/>
    </source>
</evidence>
<dbReference type="EMBL" id="DRIG01000100">
    <property type="protein sequence ID" value="HEC79422.1"/>
    <property type="molecule type" value="Genomic_DNA"/>
</dbReference>